<dbReference type="Gene3D" id="1.10.8.60">
    <property type="match status" value="1"/>
</dbReference>
<dbReference type="Pfam" id="PF00004">
    <property type="entry name" value="AAA"/>
    <property type="match status" value="1"/>
</dbReference>
<evidence type="ECO:0000256" key="11">
    <source>
        <dbReference type="RuleBase" id="RU004432"/>
    </source>
</evidence>
<feature type="domain" description="Clp R" evidence="13">
    <location>
        <begin position="3"/>
        <end position="145"/>
    </location>
</feature>
<dbReference type="RefSeq" id="WP_015396155.1">
    <property type="nucleotide sequence ID" value="NC_020294.1"/>
</dbReference>
<dbReference type="PATRIC" id="fig|1208919.3.peg.181"/>
<dbReference type="Pfam" id="PF17871">
    <property type="entry name" value="AAA_lid_9"/>
    <property type="match status" value="1"/>
</dbReference>
<dbReference type="CDD" id="cd19499">
    <property type="entry name" value="RecA-like_ClpB_Hsp104-like"/>
    <property type="match status" value="1"/>
</dbReference>
<dbReference type="InterPro" id="IPR003959">
    <property type="entry name" value="ATPase_AAA_core"/>
</dbReference>
<dbReference type="InterPro" id="IPR018368">
    <property type="entry name" value="ClpA/B_CS1"/>
</dbReference>
<dbReference type="InterPro" id="IPR027417">
    <property type="entry name" value="P-loop_NTPase"/>
</dbReference>
<comment type="similarity">
    <text evidence="1 11">Belongs to the ClpA/ClpB family.</text>
</comment>
<dbReference type="InterPro" id="IPR028299">
    <property type="entry name" value="ClpA/B_CS2"/>
</dbReference>
<keyword evidence="12" id="KW-0963">Cytoplasm</keyword>
<dbReference type="InterPro" id="IPR036628">
    <property type="entry name" value="Clp_N_dom_sf"/>
</dbReference>
<reference evidence="14 15" key="1">
    <citation type="journal article" date="2013" name="Genome Biol. Evol.">
        <title>Genome evolution and phylogenomic analysis of candidatus kinetoplastibacterium, the betaproteobacterial endosymbionts of strigomonas and angomonas.</title>
        <authorList>
            <person name="Alves J.M."/>
            <person name="Serrano M.G."/>
            <person name="Maia da Silva F."/>
            <person name="Voegtly L.J."/>
            <person name="Matveyev A.V."/>
            <person name="Teixeira M.M."/>
            <person name="Camargo E.P."/>
            <person name="Buck G.A."/>
        </authorList>
    </citation>
    <scope>NUCLEOTIDE SEQUENCE [LARGE SCALE GENOMIC DNA]</scope>
    <source>
        <strain evidence="14 15">TCC079E</strain>
    </source>
</reference>
<keyword evidence="12" id="KW-0346">Stress response</keyword>
<dbReference type="GO" id="GO:0005524">
    <property type="term" value="F:ATP binding"/>
    <property type="evidence" value="ECO:0007669"/>
    <property type="project" value="UniProtKB-UniRule"/>
</dbReference>
<comment type="function">
    <text evidence="8">Part of a stress-induced multi-chaperone system, it is involved in the recovery of the cell from heat-induced damage, in cooperation with DnaK, DnaJ and GrpE. Acts before DnaK, in the processing of protein aggregates. Protein binding stimulates the ATPase activity; ATP hydrolysis unfolds the denatured protein aggregates, which probably helps expose new hydrophobic binding sites on the surface of ClpB-bound aggregates, contributing to the solubilization and refolding of denatured protein aggregates by DnaK.</text>
</comment>
<evidence type="ECO:0000256" key="12">
    <source>
        <dbReference type="RuleBase" id="RU362034"/>
    </source>
</evidence>
<dbReference type="Pfam" id="PF02861">
    <property type="entry name" value="Clp_N"/>
    <property type="match status" value="1"/>
</dbReference>
<keyword evidence="14" id="KW-0645">Protease</keyword>
<comment type="subunit">
    <text evidence="12">Homohexamer; The oligomerization is ATP-dependent.</text>
</comment>
<evidence type="ECO:0000256" key="6">
    <source>
        <dbReference type="ARBA" id="ARBA00023054"/>
    </source>
</evidence>
<dbReference type="GO" id="GO:0016887">
    <property type="term" value="F:ATP hydrolysis activity"/>
    <property type="evidence" value="ECO:0007669"/>
    <property type="project" value="InterPro"/>
</dbReference>
<sequence>MRFDKLTTKFQQVFADAQSLAVVNDNQYIEPIHVLKILLNDSEGSAVSLLARSGASIEKINSFLDKSLKSLPKVQNIDNVQISRDLQSLMIVMEKEAHQRNDSYISSELFLLAIALDKGDLGKSLKESGLKVELLKVAIQEMRGSSSINSSDDELNRNSLAKYTTDLTAKASSGKLDPVIGRDDEIRRTIQILQRRTKNNPVLIGEPGVGKTAIVEGLAQRIVNSEVPDNLKGKKVLSLDMASLVAGAKFRGEFEERLKSVLKELSLDSGNNIIFIDELHTIMGAGKAEGSMDAGNMLKPALARGDLHCIGATTLDEYRKYIEKDAALERRFQKVLVDEPDVESTIAILRGLRERYEIHHGIQITDPAIVAAAELSNRYITDRFLPDKAIDLIDEAGSRIRMEIDSKPEVMDKLDRRIIQLKIEREAVKRETDESSKKRLSFIEEELAKLQREYGDYEDIWKSEKAAVQGTQAIKEEIDNLKAKMAELQRTGQYDKLAEIQYAVLPSLELRLKASEAGLENNHNSEERKFKLLRIQVGAEEIAEVVSRATGIPVSKMMKGEREKLLHLNDFLSSRVVGQNEAVQAVSDAILRSRAGLSDSARPSGSFLFLGPTGVGKTELARALTEFMFDSSDHIIRVDMSEFMEKHSVARLIGAPPGYVGYEEGGYLTEAVRRKPYCVILLDEIEKAHPDVFNILLQVLDDGRLTDGQGRTVDFRNSVIIMTSNLGSSEIQNMHEKTYEDVREVVLEKLKQVLRPEFLNRIDDIVVFHNLERKHMNSIVRIQLERLKYRIENKGMYINLSDEAISELSNVGFDHQFGARPLKRAIQNKIENPLARLIIEGNYVVGDTIFIDFQDNDFVFSKLDH</sequence>
<dbReference type="PANTHER" id="PTHR11638:SF18">
    <property type="entry name" value="HEAT SHOCK PROTEIN 104"/>
    <property type="match status" value="1"/>
</dbReference>
<comment type="subunit">
    <text evidence="9">Homohexamer. The oligomerization is ATP-dependent.</text>
</comment>
<dbReference type="KEGG" id="kde:CDSE_0420"/>
<dbReference type="CDD" id="cd00009">
    <property type="entry name" value="AAA"/>
    <property type="match status" value="1"/>
</dbReference>
<dbReference type="eggNOG" id="COG0542">
    <property type="taxonomic scope" value="Bacteria"/>
</dbReference>
<evidence type="ECO:0000256" key="9">
    <source>
        <dbReference type="ARBA" id="ARBA00026057"/>
    </source>
</evidence>
<evidence type="ECO:0000256" key="10">
    <source>
        <dbReference type="PROSITE-ProRule" id="PRU01251"/>
    </source>
</evidence>
<evidence type="ECO:0000259" key="13">
    <source>
        <dbReference type="PROSITE" id="PS51903"/>
    </source>
</evidence>
<protein>
    <recommendedName>
        <fullName evidence="2 12">Chaperone protein ClpB</fullName>
    </recommendedName>
</protein>
<dbReference type="GO" id="GO:0005737">
    <property type="term" value="C:cytoplasm"/>
    <property type="evidence" value="ECO:0007669"/>
    <property type="project" value="UniProtKB-SubCell"/>
</dbReference>
<dbReference type="InterPro" id="IPR003593">
    <property type="entry name" value="AAA+_ATPase"/>
</dbReference>
<keyword evidence="3 10" id="KW-0677">Repeat</keyword>
<dbReference type="GO" id="GO:0006508">
    <property type="term" value="P:proteolysis"/>
    <property type="evidence" value="ECO:0007669"/>
    <property type="project" value="UniProtKB-KW"/>
</dbReference>
<feature type="coiled-coil region" evidence="12">
    <location>
        <begin position="411"/>
        <end position="491"/>
    </location>
</feature>
<dbReference type="InterPro" id="IPR019489">
    <property type="entry name" value="Clp_ATPase_C"/>
</dbReference>
<dbReference type="GO" id="GO:0034605">
    <property type="term" value="P:cellular response to heat"/>
    <property type="evidence" value="ECO:0007669"/>
    <property type="project" value="TreeGrafter"/>
</dbReference>
<keyword evidence="14" id="KW-0378">Hydrolase</keyword>
<keyword evidence="5 11" id="KW-0067">ATP-binding</keyword>
<dbReference type="InterPro" id="IPR017730">
    <property type="entry name" value="Chaperonin_ClpB"/>
</dbReference>
<dbReference type="PANTHER" id="PTHR11638">
    <property type="entry name" value="ATP-DEPENDENT CLP PROTEASE"/>
    <property type="match status" value="1"/>
</dbReference>
<dbReference type="InterPro" id="IPR004176">
    <property type="entry name" value="Clp_R_N"/>
</dbReference>
<dbReference type="Gene3D" id="1.10.1780.10">
    <property type="entry name" value="Clp, N-terminal domain"/>
    <property type="match status" value="1"/>
</dbReference>
<dbReference type="SUPFAM" id="SSF81923">
    <property type="entry name" value="Double Clp-N motif"/>
    <property type="match status" value="1"/>
</dbReference>
<dbReference type="AlphaFoldDB" id="M1LTZ1"/>
<dbReference type="SUPFAM" id="SSF52540">
    <property type="entry name" value="P-loop containing nucleoside triphosphate hydrolases"/>
    <property type="match status" value="2"/>
</dbReference>
<evidence type="ECO:0000256" key="4">
    <source>
        <dbReference type="ARBA" id="ARBA00022741"/>
    </source>
</evidence>
<dbReference type="GO" id="GO:0042026">
    <property type="term" value="P:protein refolding"/>
    <property type="evidence" value="ECO:0007669"/>
    <property type="project" value="UniProtKB-UniRule"/>
</dbReference>
<dbReference type="PROSITE" id="PS00871">
    <property type="entry name" value="CLPAB_2"/>
    <property type="match status" value="1"/>
</dbReference>
<dbReference type="Pfam" id="PF07724">
    <property type="entry name" value="AAA_2"/>
    <property type="match status" value="1"/>
</dbReference>
<evidence type="ECO:0000256" key="2">
    <source>
        <dbReference type="ARBA" id="ARBA00017574"/>
    </source>
</evidence>
<evidence type="ECO:0000256" key="1">
    <source>
        <dbReference type="ARBA" id="ARBA00008675"/>
    </source>
</evidence>
<evidence type="ECO:0000313" key="14">
    <source>
        <dbReference type="EMBL" id="AGF46744.1"/>
    </source>
</evidence>
<dbReference type="SMART" id="SM00382">
    <property type="entry name" value="AAA"/>
    <property type="match status" value="2"/>
</dbReference>
<dbReference type="NCBIfam" id="TIGR03346">
    <property type="entry name" value="chaperone_ClpB"/>
    <property type="match status" value="1"/>
</dbReference>
<name>M1LTZ1_9PROT</name>
<dbReference type="InterPro" id="IPR041546">
    <property type="entry name" value="ClpA/ClpB_AAA_lid"/>
</dbReference>
<gene>
    <name evidence="12" type="primary">clpB</name>
    <name evidence="14" type="ORF">CDSE_0420</name>
</gene>
<keyword evidence="7 11" id="KW-0143">Chaperone</keyword>
<dbReference type="PROSITE" id="PS51903">
    <property type="entry name" value="CLP_R"/>
    <property type="match status" value="1"/>
</dbReference>
<dbReference type="OrthoDB" id="9803641at2"/>
<evidence type="ECO:0000313" key="15">
    <source>
        <dbReference type="Proteomes" id="UP000011547"/>
    </source>
</evidence>
<comment type="subcellular location">
    <subcellularLocation>
        <location evidence="12">Cytoplasm</location>
    </subcellularLocation>
</comment>
<organism evidence="14 15">
    <name type="scientific">Candidatus Kinetoplastidibacterium desouzai TCC079E</name>
    <dbReference type="NCBI Taxonomy" id="1208919"/>
    <lineage>
        <taxon>Bacteria</taxon>
        <taxon>Pseudomonadati</taxon>
        <taxon>Pseudomonadota</taxon>
        <taxon>Betaproteobacteria</taxon>
        <taxon>Candidatus Kinetoplastidibacterium</taxon>
    </lineage>
</organism>
<dbReference type="STRING" id="1208919.CDSE_0420"/>
<dbReference type="Proteomes" id="UP000011547">
    <property type="component" value="Chromosome"/>
</dbReference>
<dbReference type="InterPro" id="IPR050130">
    <property type="entry name" value="ClpA_ClpB"/>
</dbReference>
<dbReference type="PROSITE" id="PS00870">
    <property type="entry name" value="CLPAB_1"/>
    <property type="match status" value="1"/>
</dbReference>
<evidence type="ECO:0000256" key="7">
    <source>
        <dbReference type="ARBA" id="ARBA00023186"/>
    </source>
</evidence>
<evidence type="ECO:0000256" key="8">
    <source>
        <dbReference type="ARBA" id="ARBA00025613"/>
    </source>
</evidence>
<dbReference type="Gene3D" id="3.40.50.300">
    <property type="entry name" value="P-loop containing nucleotide triphosphate hydrolases"/>
    <property type="match status" value="3"/>
</dbReference>
<dbReference type="HOGENOM" id="CLU_005070_4_1_4"/>
<dbReference type="InterPro" id="IPR001270">
    <property type="entry name" value="ClpA/B"/>
</dbReference>
<accession>M1LTZ1</accession>
<dbReference type="Pfam" id="PF10431">
    <property type="entry name" value="ClpB_D2-small"/>
    <property type="match status" value="1"/>
</dbReference>
<evidence type="ECO:0000256" key="5">
    <source>
        <dbReference type="ARBA" id="ARBA00022840"/>
    </source>
</evidence>
<dbReference type="SMART" id="SM01086">
    <property type="entry name" value="ClpB_D2-small"/>
    <property type="match status" value="1"/>
</dbReference>
<dbReference type="FunFam" id="3.40.50.300:FF:000010">
    <property type="entry name" value="Chaperone clpB 1, putative"/>
    <property type="match status" value="1"/>
</dbReference>
<dbReference type="FunFam" id="3.40.50.300:FF:000025">
    <property type="entry name" value="ATP-dependent Clp protease subunit"/>
    <property type="match status" value="1"/>
</dbReference>
<proteinExistence type="inferred from homology"/>
<keyword evidence="15" id="KW-1185">Reference proteome</keyword>
<dbReference type="EMBL" id="CP003803">
    <property type="protein sequence ID" value="AGF46744.1"/>
    <property type="molecule type" value="Genomic_DNA"/>
</dbReference>
<dbReference type="FunFam" id="3.40.50.300:FF:000120">
    <property type="entry name" value="ATP-dependent chaperone ClpB"/>
    <property type="match status" value="1"/>
</dbReference>
<keyword evidence="4 11" id="KW-0547">Nucleotide-binding</keyword>
<evidence type="ECO:0000256" key="3">
    <source>
        <dbReference type="ARBA" id="ARBA00022737"/>
    </source>
</evidence>
<dbReference type="GO" id="GO:0008233">
    <property type="term" value="F:peptidase activity"/>
    <property type="evidence" value="ECO:0007669"/>
    <property type="project" value="UniProtKB-KW"/>
</dbReference>
<dbReference type="PRINTS" id="PR00300">
    <property type="entry name" value="CLPPROTEASEA"/>
</dbReference>
<keyword evidence="6 12" id="KW-0175">Coiled coil</keyword>